<keyword evidence="3" id="KW-1185">Reference proteome</keyword>
<name>A0AAD9V2T1_ACRCE</name>
<feature type="non-terminal residue" evidence="2">
    <location>
        <position position="1"/>
    </location>
</feature>
<comment type="caution">
    <text evidence="2">The sequence shown here is derived from an EMBL/GenBank/DDBJ whole genome shotgun (WGS) entry which is preliminary data.</text>
</comment>
<evidence type="ECO:0000313" key="2">
    <source>
        <dbReference type="EMBL" id="KAK2559096.1"/>
    </source>
</evidence>
<dbReference type="EMBL" id="JARQWQ010000041">
    <property type="protein sequence ID" value="KAK2559096.1"/>
    <property type="molecule type" value="Genomic_DNA"/>
</dbReference>
<feature type="compositionally biased region" description="Basic and acidic residues" evidence="1">
    <location>
        <begin position="114"/>
        <end position="125"/>
    </location>
</feature>
<gene>
    <name evidence="2" type="ORF">P5673_018213</name>
</gene>
<evidence type="ECO:0000256" key="1">
    <source>
        <dbReference type="SAM" id="MobiDB-lite"/>
    </source>
</evidence>
<evidence type="ECO:0000313" key="3">
    <source>
        <dbReference type="Proteomes" id="UP001249851"/>
    </source>
</evidence>
<proteinExistence type="predicted"/>
<feature type="region of interest" description="Disordered" evidence="1">
    <location>
        <begin position="104"/>
        <end position="125"/>
    </location>
</feature>
<dbReference type="AlphaFoldDB" id="A0AAD9V2T1"/>
<dbReference type="Proteomes" id="UP001249851">
    <property type="component" value="Unassembled WGS sequence"/>
</dbReference>
<reference evidence="2" key="2">
    <citation type="journal article" date="2023" name="Science">
        <title>Genomic signatures of disease resistance in endangered staghorn corals.</title>
        <authorList>
            <person name="Vollmer S.V."/>
            <person name="Selwyn J.D."/>
            <person name="Despard B.A."/>
            <person name="Roesel C.L."/>
        </authorList>
    </citation>
    <scope>NUCLEOTIDE SEQUENCE</scope>
    <source>
        <strain evidence="2">K2</strain>
    </source>
</reference>
<protein>
    <submittedName>
        <fullName evidence="2">Uncharacterized protein</fullName>
    </submittedName>
</protein>
<accession>A0AAD9V2T1</accession>
<reference evidence="2" key="1">
    <citation type="journal article" date="2023" name="G3 (Bethesda)">
        <title>Whole genome assembly and annotation of the endangered Caribbean coral Acropora cervicornis.</title>
        <authorList>
            <person name="Selwyn J.D."/>
            <person name="Vollmer S.V."/>
        </authorList>
    </citation>
    <scope>NUCLEOTIDE SEQUENCE</scope>
    <source>
        <strain evidence="2">K2</strain>
    </source>
</reference>
<sequence>LDEWPKQSAELNQQLSDHHEGVKSESITVGTSMVEENVLACLFKSYSTWKLRRLVAWIIHFGKADKLIAKDVQQRLSGQGEAIQERIVAANRRTTQSLRLQHKAPNGIGWKASSHRDDHLPLTSH</sequence>
<organism evidence="2 3">
    <name type="scientific">Acropora cervicornis</name>
    <name type="common">Staghorn coral</name>
    <dbReference type="NCBI Taxonomy" id="6130"/>
    <lineage>
        <taxon>Eukaryota</taxon>
        <taxon>Metazoa</taxon>
        <taxon>Cnidaria</taxon>
        <taxon>Anthozoa</taxon>
        <taxon>Hexacorallia</taxon>
        <taxon>Scleractinia</taxon>
        <taxon>Astrocoeniina</taxon>
        <taxon>Acroporidae</taxon>
        <taxon>Acropora</taxon>
    </lineage>
</organism>